<dbReference type="InterPro" id="IPR002104">
    <property type="entry name" value="Integrase_catalytic"/>
</dbReference>
<dbReference type="SUPFAM" id="SSF56349">
    <property type="entry name" value="DNA breaking-rejoining enzymes"/>
    <property type="match status" value="1"/>
</dbReference>
<dbReference type="PANTHER" id="PTHR30349:SF41">
    <property type="entry name" value="INTEGRASE_RECOMBINASE PROTEIN MJ0367-RELATED"/>
    <property type="match status" value="1"/>
</dbReference>
<dbReference type="GO" id="GO:0015074">
    <property type="term" value="P:DNA integration"/>
    <property type="evidence" value="ECO:0007669"/>
    <property type="project" value="UniProtKB-KW"/>
</dbReference>
<comment type="similarity">
    <text evidence="1">Belongs to the 'phage' integrase family.</text>
</comment>
<feature type="domain" description="Tyr recombinase" evidence="6">
    <location>
        <begin position="313"/>
        <end position="511"/>
    </location>
</feature>
<name>Q07U67_RHOP5</name>
<keyword evidence="4" id="KW-0233">DNA recombination</keyword>
<dbReference type="Pfam" id="PF20172">
    <property type="entry name" value="DUF6538"/>
    <property type="match status" value="1"/>
</dbReference>
<dbReference type="InterPro" id="IPR046668">
    <property type="entry name" value="DUF6538"/>
</dbReference>
<dbReference type="InterPro" id="IPR013762">
    <property type="entry name" value="Integrase-like_cat_sf"/>
</dbReference>
<evidence type="ECO:0000256" key="5">
    <source>
        <dbReference type="SAM" id="MobiDB-lite"/>
    </source>
</evidence>
<dbReference type="InterPro" id="IPR050090">
    <property type="entry name" value="Tyrosine_recombinase_XerCD"/>
</dbReference>
<dbReference type="Gene3D" id="1.10.150.130">
    <property type="match status" value="1"/>
</dbReference>
<dbReference type="InterPro" id="IPR010998">
    <property type="entry name" value="Integrase_recombinase_N"/>
</dbReference>
<dbReference type="STRING" id="316055.RPE_0558"/>
<keyword evidence="2" id="KW-0229">DNA integration</keyword>
<evidence type="ECO:0000313" key="7">
    <source>
        <dbReference type="EMBL" id="ABJ04517.1"/>
    </source>
</evidence>
<dbReference type="KEGG" id="rpe:RPE_0558"/>
<evidence type="ECO:0000256" key="4">
    <source>
        <dbReference type="ARBA" id="ARBA00023172"/>
    </source>
</evidence>
<keyword evidence="3" id="KW-0238">DNA-binding</keyword>
<accession>Q07U67</accession>
<gene>
    <name evidence="7" type="ordered locus">RPE_0558</name>
</gene>
<dbReference type="Pfam" id="PF00589">
    <property type="entry name" value="Phage_integrase"/>
    <property type="match status" value="1"/>
</dbReference>
<dbReference type="eggNOG" id="COG0582">
    <property type="taxonomic scope" value="Bacteria"/>
</dbReference>
<dbReference type="HOGENOM" id="CLU_022238_2_0_5"/>
<dbReference type="GO" id="GO:0006310">
    <property type="term" value="P:DNA recombination"/>
    <property type="evidence" value="ECO:0007669"/>
    <property type="project" value="UniProtKB-KW"/>
</dbReference>
<evidence type="ECO:0000259" key="6">
    <source>
        <dbReference type="PROSITE" id="PS51898"/>
    </source>
</evidence>
<dbReference type="PROSITE" id="PS51898">
    <property type="entry name" value="TYR_RECOMBINASE"/>
    <property type="match status" value="1"/>
</dbReference>
<evidence type="ECO:0000256" key="3">
    <source>
        <dbReference type="ARBA" id="ARBA00023125"/>
    </source>
</evidence>
<sequence>MAHMVLRMSRPIRHSVTGIYWYRKRVPDALRALVGKREEKLSLRTRDPREAKVAHARVSAEVEERWHRLTVGVQSLSHRQAEAIAGEIYRAMLADHSDDPDQASVGALLIDKAFVDGSAKIVPAGASATATAALIEKLRNTRNAKRIDRWLSSRGWILTSESRGLVGKAVDKAILQAREQLYRMKNGDYRPDPNANRFPSLETPSALPLSDGGFHLLTVFDKYAKEAQLAPATVKKWRPIMEKIAAEVPDIRNLTRQWCIDWKDRQVARGIAMKSVREAYIASLKAVCEWAVCNSYLAENPALRIKVKVPKTTGKRGYTDAEAAAILRASLESMSPRTGAEHRAARRWIPSLCAYTGARVGEMAQLRKQDIRKVDGVWMLRITPEAGSVKTNDEREIAIHPELIRQGFIDFVSRSTGPLFCAKKSPRQGSDQNPTHKKVGERIAKWIREEVGITDKNVSPNHAWRHRFVTVADVVNMKDSTMDYILGHAPATVGRKYGERKPKPQFREISKIPAINIEGTKQSARGPRRIASGTNAVQKGGASSVPR</sequence>
<proteinExistence type="inferred from homology"/>
<dbReference type="PANTHER" id="PTHR30349">
    <property type="entry name" value="PHAGE INTEGRASE-RELATED"/>
    <property type="match status" value="1"/>
</dbReference>
<dbReference type="InterPro" id="IPR011010">
    <property type="entry name" value="DNA_brk_join_enz"/>
</dbReference>
<dbReference type="GO" id="GO:0003677">
    <property type="term" value="F:DNA binding"/>
    <property type="evidence" value="ECO:0007669"/>
    <property type="project" value="UniProtKB-KW"/>
</dbReference>
<feature type="region of interest" description="Disordered" evidence="5">
    <location>
        <begin position="507"/>
        <end position="547"/>
    </location>
</feature>
<dbReference type="AlphaFoldDB" id="Q07U67"/>
<evidence type="ECO:0000256" key="1">
    <source>
        <dbReference type="ARBA" id="ARBA00008857"/>
    </source>
</evidence>
<dbReference type="Gene3D" id="1.10.443.10">
    <property type="entry name" value="Intergrase catalytic core"/>
    <property type="match status" value="1"/>
</dbReference>
<organism evidence="7">
    <name type="scientific">Rhodopseudomonas palustris (strain BisA53)</name>
    <dbReference type="NCBI Taxonomy" id="316055"/>
    <lineage>
        <taxon>Bacteria</taxon>
        <taxon>Pseudomonadati</taxon>
        <taxon>Pseudomonadota</taxon>
        <taxon>Alphaproteobacteria</taxon>
        <taxon>Hyphomicrobiales</taxon>
        <taxon>Nitrobacteraceae</taxon>
        <taxon>Rhodopseudomonas</taxon>
    </lineage>
</organism>
<reference evidence="7" key="1">
    <citation type="submission" date="2006-09" db="EMBL/GenBank/DDBJ databases">
        <title>Complete sequence of Rhodopseudomonas palustris BisA53.</title>
        <authorList>
            <consortium name="US DOE Joint Genome Institute"/>
            <person name="Copeland A."/>
            <person name="Lucas S."/>
            <person name="Lapidus A."/>
            <person name="Barry K."/>
            <person name="Detter J.C."/>
            <person name="Glavina del Rio T."/>
            <person name="Hammon N."/>
            <person name="Israni S."/>
            <person name="Dalin E."/>
            <person name="Tice H."/>
            <person name="Pitluck S."/>
            <person name="Chain P."/>
            <person name="Malfatti S."/>
            <person name="Shin M."/>
            <person name="Vergez L."/>
            <person name="Schmutz J."/>
            <person name="Larimer F."/>
            <person name="Land M."/>
            <person name="Hauser L."/>
            <person name="Pelletier D.A."/>
            <person name="Kyrpides N."/>
            <person name="Kim E."/>
            <person name="Harwood C.S."/>
            <person name="Oda Y."/>
            <person name="Richardson P."/>
        </authorList>
    </citation>
    <scope>NUCLEOTIDE SEQUENCE [LARGE SCALE GENOMIC DNA]</scope>
    <source>
        <strain evidence="7">BisA53</strain>
    </source>
</reference>
<protein>
    <submittedName>
        <fullName evidence="7">Phage integrase family protein</fullName>
    </submittedName>
</protein>
<dbReference type="EMBL" id="CP000463">
    <property type="protein sequence ID" value="ABJ04517.1"/>
    <property type="molecule type" value="Genomic_DNA"/>
</dbReference>
<evidence type="ECO:0000256" key="2">
    <source>
        <dbReference type="ARBA" id="ARBA00022908"/>
    </source>
</evidence>